<feature type="domain" description="Alpha/beta hydrolase fold-3" evidence="2">
    <location>
        <begin position="95"/>
        <end position="303"/>
    </location>
</feature>
<evidence type="ECO:0000313" key="4">
    <source>
        <dbReference type="Proteomes" id="UP000613160"/>
    </source>
</evidence>
<name>A0A916XUK7_9HYPH</name>
<organism evidence="3 4">
    <name type="scientific">Aureimonas glaciei</name>
    <dbReference type="NCBI Taxonomy" id="1776957"/>
    <lineage>
        <taxon>Bacteria</taxon>
        <taxon>Pseudomonadati</taxon>
        <taxon>Pseudomonadota</taxon>
        <taxon>Alphaproteobacteria</taxon>
        <taxon>Hyphomicrobiales</taxon>
        <taxon>Aurantimonadaceae</taxon>
        <taxon>Aureimonas</taxon>
    </lineage>
</organism>
<comment type="caution">
    <text evidence="3">The sequence shown here is derived from an EMBL/GenBank/DDBJ whole genome shotgun (WGS) entry which is preliminary data.</text>
</comment>
<reference evidence="3" key="1">
    <citation type="journal article" date="2014" name="Int. J. Syst. Evol. Microbiol.">
        <title>Complete genome sequence of Corynebacterium casei LMG S-19264T (=DSM 44701T), isolated from a smear-ripened cheese.</title>
        <authorList>
            <consortium name="US DOE Joint Genome Institute (JGI-PGF)"/>
            <person name="Walter F."/>
            <person name="Albersmeier A."/>
            <person name="Kalinowski J."/>
            <person name="Ruckert C."/>
        </authorList>
    </citation>
    <scope>NUCLEOTIDE SEQUENCE</scope>
    <source>
        <strain evidence="3">CGMCC 1.15493</strain>
    </source>
</reference>
<keyword evidence="1" id="KW-0378">Hydrolase</keyword>
<evidence type="ECO:0000256" key="1">
    <source>
        <dbReference type="ARBA" id="ARBA00022801"/>
    </source>
</evidence>
<reference evidence="3" key="2">
    <citation type="submission" date="2020-09" db="EMBL/GenBank/DDBJ databases">
        <authorList>
            <person name="Sun Q."/>
            <person name="Zhou Y."/>
        </authorList>
    </citation>
    <scope>NUCLEOTIDE SEQUENCE</scope>
    <source>
        <strain evidence="3">CGMCC 1.15493</strain>
    </source>
</reference>
<dbReference type="AlphaFoldDB" id="A0A916XUK7"/>
<dbReference type="PANTHER" id="PTHR48081:SF8">
    <property type="entry name" value="ALPHA_BETA HYDROLASE FOLD-3 DOMAIN-CONTAINING PROTEIN-RELATED"/>
    <property type="match status" value="1"/>
</dbReference>
<gene>
    <name evidence="3" type="ORF">GCM10011335_12680</name>
</gene>
<dbReference type="InterPro" id="IPR013094">
    <property type="entry name" value="AB_hydrolase_3"/>
</dbReference>
<dbReference type="SUPFAM" id="SSF53474">
    <property type="entry name" value="alpha/beta-Hydrolases"/>
    <property type="match status" value="1"/>
</dbReference>
<dbReference type="RefSeq" id="WP_188849718.1">
    <property type="nucleotide sequence ID" value="NZ_BMJJ01000002.1"/>
</dbReference>
<dbReference type="Gene3D" id="3.40.50.1820">
    <property type="entry name" value="alpha/beta hydrolase"/>
    <property type="match status" value="1"/>
</dbReference>
<evidence type="ECO:0000313" key="3">
    <source>
        <dbReference type="EMBL" id="GGD11167.1"/>
    </source>
</evidence>
<protein>
    <recommendedName>
        <fullName evidence="2">Alpha/beta hydrolase fold-3 domain-containing protein</fullName>
    </recommendedName>
</protein>
<sequence>MTALVIDPGVFDPHNAEPELVAMNADIIALQKARPSPWSLPLETVREARRLGRGTFPLAPPDPHATLVWVAARDGHAIPVRILRPEGREAAGTFLHFHGGGWVFGTAAEGDPFLRHIADRTGLVVASVDYRLAPENVFPAGPDDCEDAALALIEGRLTDPEGVLPGDFLAIGGESAGAHLAALTLLRLRDRHGLTPFHAANLNAGCYDLSLTPSVRRFGAERLVLNTEDVATFVDHFLPVGLDPRSAEVSPLYAALHGLPPAFFTCGTCDLLIDDTLFMASRWLAGGNEAELSLLAGGCHVFQGFPSATGIRSIGAMEEFLRRRMTALLPHGPEQWQAPPLYT</sequence>
<keyword evidence="4" id="KW-1185">Reference proteome</keyword>
<accession>A0A916XUK7</accession>
<dbReference type="Proteomes" id="UP000613160">
    <property type="component" value="Unassembled WGS sequence"/>
</dbReference>
<dbReference type="InterPro" id="IPR050300">
    <property type="entry name" value="GDXG_lipolytic_enzyme"/>
</dbReference>
<dbReference type="Pfam" id="PF07859">
    <property type="entry name" value="Abhydrolase_3"/>
    <property type="match status" value="1"/>
</dbReference>
<dbReference type="GO" id="GO:0016787">
    <property type="term" value="F:hydrolase activity"/>
    <property type="evidence" value="ECO:0007669"/>
    <property type="project" value="UniProtKB-KW"/>
</dbReference>
<dbReference type="InterPro" id="IPR029058">
    <property type="entry name" value="AB_hydrolase_fold"/>
</dbReference>
<dbReference type="EMBL" id="BMJJ01000002">
    <property type="protein sequence ID" value="GGD11167.1"/>
    <property type="molecule type" value="Genomic_DNA"/>
</dbReference>
<evidence type="ECO:0000259" key="2">
    <source>
        <dbReference type="Pfam" id="PF07859"/>
    </source>
</evidence>
<dbReference type="PANTHER" id="PTHR48081">
    <property type="entry name" value="AB HYDROLASE SUPERFAMILY PROTEIN C4A8.06C"/>
    <property type="match status" value="1"/>
</dbReference>
<proteinExistence type="predicted"/>